<keyword evidence="7" id="KW-1185">Reference proteome</keyword>
<dbReference type="GO" id="GO:0000976">
    <property type="term" value="F:transcription cis-regulatory region binding"/>
    <property type="evidence" value="ECO:0007669"/>
    <property type="project" value="TreeGrafter"/>
</dbReference>
<name>A0A495XJB2_9PSEU</name>
<dbReference type="AlphaFoldDB" id="A0A495XJB2"/>
<protein>
    <submittedName>
        <fullName evidence="6">TetR family transcriptional regulator</fullName>
    </submittedName>
</protein>
<dbReference type="Gene3D" id="1.10.357.10">
    <property type="entry name" value="Tetracycline Repressor, domain 2"/>
    <property type="match status" value="1"/>
</dbReference>
<evidence type="ECO:0000256" key="2">
    <source>
        <dbReference type="ARBA" id="ARBA00023125"/>
    </source>
</evidence>
<dbReference type="Gene3D" id="1.10.10.60">
    <property type="entry name" value="Homeodomain-like"/>
    <property type="match status" value="1"/>
</dbReference>
<evidence type="ECO:0000256" key="4">
    <source>
        <dbReference type="PROSITE-ProRule" id="PRU00335"/>
    </source>
</evidence>
<comment type="caution">
    <text evidence="6">The sequence shown here is derived from an EMBL/GenBank/DDBJ whole genome shotgun (WGS) entry which is preliminary data.</text>
</comment>
<dbReference type="InterPro" id="IPR009057">
    <property type="entry name" value="Homeodomain-like_sf"/>
</dbReference>
<dbReference type="InterPro" id="IPR041347">
    <property type="entry name" value="MftR_C"/>
</dbReference>
<keyword evidence="2 4" id="KW-0238">DNA-binding</keyword>
<dbReference type="InterPro" id="IPR023772">
    <property type="entry name" value="DNA-bd_HTH_TetR-type_CS"/>
</dbReference>
<gene>
    <name evidence="6" type="ORF">DFJ66_7520</name>
</gene>
<dbReference type="PROSITE" id="PS01081">
    <property type="entry name" value="HTH_TETR_1"/>
    <property type="match status" value="1"/>
</dbReference>
<dbReference type="PROSITE" id="PS50977">
    <property type="entry name" value="HTH_TETR_2"/>
    <property type="match status" value="1"/>
</dbReference>
<evidence type="ECO:0000259" key="5">
    <source>
        <dbReference type="PROSITE" id="PS50977"/>
    </source>
</evidence>
<dbReference type="SUPFAM" id="SSF46689">
    <property type="entry name" value="Homeodomain-like"/>
    <property type="match status" value="1"/>
</dbReference>
<dbReference type="PANTHER" id="PTHR30055:SF238">
    <property type="entry name" value="MYCOFACTOCIN BIOSYNTHESIS TRANSCRIPTIONAL REGULATOR MFTR-RELATED"/>
    <property type="match status" value="1"/>
</dbReference>
<keyword evidence="1" id="KW-0805">Transcription regulation</keyword>
<dbReference type="InterPro" id="IPR001647">
    <property type="entry name" value="HTH_TetR"/>
</dbReference>
<reference evidence="6 7" key="1">
    <citation type="submission" date="2018-10" db="EMBL/GenBank/DDBJ databases">
        <title>Sequencing the genomes of 1000 actinobacteria strains.</title>
        <authorList>
            <person name="Klenk H.-P."/>
        </authorList>
    </citation>
    <scope>NUCLEOTIDE SEQUENCE [LARGE SCALE GENOMIC DNA]</scope>
    <source>
        <strain evidence="6 7">DSM 43911</strain>
    </source>
</reference>
<organism evidence="6 7">
    <name type="scientific">Saccharothrix variisporea</name>
    <dbReference type="NCBI Taxonomy" id="543527"/>
    <lineage>
        <taxon>Bacteria</taxon>
        <taxon>Bacillati</taxon>
        <taxon>Actinomycetota</taxon>
        <taxon>Actinomycetes</taxon>
        <taxon>Pseudonocardiales</taxon>
        <taxon>Pseudonocardiaceae</taxon>
        <taxon>Saccharothrix</taxon>
    </lineage>
</organism>
<dbReference type="Pfam" id="PF17754">
    <property type="entry name" value="TetR_C_14"/>
    <property type="match status" value="1"/>
</dbReference>
<dbReference type="InterPro" id="IPR050109">
    <property type="entry name" value="HTH-type_TetR-like_transc_reg"/>
</dbReference>
<feature type="domain" description="HTH tetR-type" evidence="5">
    <location>
        <begin position="13"/>
        <end position="73"/>
    </location>
</feature>
<keyword evidence="3" id="KW-0804">Transcription</keyword>
<dbReference type="OrthoDB" id="3296001at2"/>
<dbReference type="Pfam" id="PF00440">
    <property type="entry name" value="TetR_N"/>
    <property type="match status" value="1"/>
</dbReference>
<dbReference type="PANTHER" id="PTHR30055">
    <property type="entry name" value="HTH-TYPE TRANSCRIPTIONAL REGULATOR RUTR"/>
    <property type="match status" value="1"/>
</dbReference>
<proteinExistence type="predicted"/>
<dbReference type="EMBL" id="RBXR01000001">
    <property type="protein sequence ID" value="RKT74177.1"/>
    <property type="molecule type" value="Genomic_DNA"/>
</dbReference>
<feature type="DNA-binding region" description="H-T-H motif" evidence="4">
    <location>
        <begin position="36"/>
        <end position="55"/>
    </location>
</feature>
<dbReference type="GO" id="GO:0003700">
    <property type="term" value="F:DNA-binding transcription factor activity"/>
    <property type="evidence" value="ECO:0007669"/>
    <property type="project" value="TreeGrafter"/>
</dbReference>
<dbReference type="Proteomes" id="UP000272729">
    <property type="component" value="Unassembled WGS sequence"/>
</dbReference>
<evidence type="ECO:0000256" key="3">
    <source>
        <dbReference type="ARBA" id="ARBA00023163"/>
    </source>
</evidence>
<evidence type="ECO:0000313" key="7">
    <source>
        <dbReference type="Proteomes" id="UP000272729"/>
    </source>
</evidence>
<sequence length="200" mass="21189">MKGEPGLRDRKKRLTRAALCRAAVTLAAERGLDQVTVEDISAAADVSPRTFFNYFSSKEEAVVGPDPEAGLRLRDRVVGAPAGVSAVGAVKGALVAEVVENLADDRELWMLRMKVVQQHPVLLARAFAGGEDVERRLAEGVAARVGQVPDEVFPLLLAAAAGAAFRVAITRWSTVDDPLESLLGEALDLLAAGLADPPRS</sequence>
<accession>A0A495XJB2</accession>
<dbReference type="RefSeq" id="WP_121228505.1">
    <property type="nucleotide sequence ID" value="NZ_JBIUBA010000018.1"/>
</dbReference>
<evidence type="ECO:0000256" key="1">
    <source>
        <dbReference type="ARBA" id="ARBA00023015"/>
    </source>
</evidence>
<evidence type="ECO:0000313" key="6">
    <source>
        <dbReference type="EMBL" id="RKT74177.1"/>
    </source>
</evidence>